<evidence type="ECO:0000313" key="1">
    <source>
        <dbReference type="EMBL" id="KAE9608271.1"/>
    </source>
</evidence>
<dbReference type="Proteomes" id="UP000447434">
    <property type="component" value="Chromosome 8"/>
</dbReference>
<reference evidence="2" key="1">
    <citation type="journal article" date="2020" name="Nat. Commun.">
        <title>Genome sequence of the cluster root forming white lupin.</title>
        <authorList>
            <person name="Hufnagel B."/>
            <person name="Marques A."/>
            <person name="Soriano A."/>
            <person name="Marques L."/>
            <person name="Divol F."/>
            <person name="Doumas P."/>
            <person name="Sallet E."/>
            <person name="Mancinotti D."/>
            <person name="Carrere S."/>
            <person name="Marande W."/>
            <person name="Arribat S."/>
            <person name="Keller J."/>
            <person name="Huneau C."/>
            <person name="Blein T."/>
            <person name="Aime D."/>
            <person name="Laguerre M."/>
            <person name="Taylor J."/>
            <person name="Schubert V."/>
            <person name="Nelson M."/>
            <person name="Geu-Flores F."/>
            <person name="Crespi M."/>
            <person name="Gallardo-Guerrero K."/>
            <person name="Delaux P.-M."/>
            <person name="Salse J."/>
            <person name="Berges H."/>
            <person name="Guyot R."/>
            <person name="Gouzy J."/>
            <person name="Peret B."/>
        </authorList>
    </citation>
    <scope>NUCLEOTIDE SEQUENCE [LARGE SCALE GENOMIC DNA]</scope>
    <source>
        <strain evidence="2">cv. Amiga</strain>
    </source>
</reference>
<evidence type="ECO:0000313" key="2">
    <source>
        <dbReference type="Proteomes" id="UP000447434"/>
    </source>
</evidence>
<comment type="caution">
    <text evidence="1">The sequence shown here is derived from an EMBL/GenBank/DDBJ whole genome shotgun (WGS) entry which is preliminary data.</text>
</comment>
<organism evidence="1 2">
    <name type="scientific">Lupinus albus</name>
    <name type="common">White lupine</name>
    <name type="synonym">Lupinus termis</name>
    <dbReference type="NCBI Taxonomy" id="3870"/>
    <lineage>
        <taxon>Eukaryota</taxon>
        <taxon>Viridiplantae</taxon>
        <taxon>Streptophyta</taxon>
        <taxon>Embryophyta</taxon>
        <taxon>Tracheophyta</taxon>
        <taxon>Spermatophyta</taxon>
        <taxon>Magnoliopsida</taxon>
        <taxon>eudicotyledons</taxon>
        <taxon>Gunneridae</taxon>
        <taxon>Pentapetalae</taxon>
        <taxon>rosids</taxon>
        <taxon>fabids</taxon>
        <taxon>Fabales</taxon>
        <taxon>Fabaceae</taxon>
        <taxon>Papilionoideae</taxon>
        <taxon>50 kb inversion clade</taxon>
        <taxon>genistoids sensu lato</taxon>
        <taxon>core genistoids</taxon>
        <taxon>Genisteae</taxon>
        <taxon>Lupinus</taxon>
    </lineage>
</organism>
<dbReference type="EMBL" id="WOCE01000008">
    <property type="protein sequence ID" value="KAE9608271.1"/>
    <property type="molecule type" value="Genomic_DNA"/>
</dbReference>
<proteinExistence type="predicted"/>
<keyword evidence="2" id="KW-1185">Reference proteome</keyword>
<protein>
    <submittedName>
        <fullName evidence="1">Uncharacterized protein</fullName>
    </submittedName>
</protein>
<gene>
    <name evidence="1" type="ORF">Lalb_Chr08g0233681</name>
</gene>
<accession>A0A6A4Q344</accession>
<name>A0A6A4Q344_LUPAL</name>
<sequence>MEDDNFIVPDTNEMENQNAVHDMRLVGTLWSNEESNAKDMVEDSSYTNVLTK</sequence>
<dbReference type="AlphaFoldDB" id="A0A6A4Q344"/>